<organism evidence="2 3">
    <name type="scientific">Diaporthe eres</name>
    <name type="common">Phomopsis oblonga</name>
    <dbReference type="NCBI Taxonomy" id="83184"/>
    <lineage>
        <taxon>Eukaryota</taxon>
        <taxon>Fungi</taxon>
        <taxon>Dikarya</taxon>
        <taxon>Ascomycota</taxon>
        <taxon>Pezizomycotina</taxon>
        <taxon>Sordariomycetes</taxon>
        <taxon>Sordariomycetidae</taxon>
        <taxon>Diaporthales</taxon>
        <taxon>Diaporthaceae</taxon>
        <taxon>Diaporthe</taxon>
        <taxon>Diaporthe eres species complex</taxon>
    </lineage>
</organism>
<gene>
    <name evidence="2" type="ORF">SLS63_008256</name>
</gene>
<accession>A0ABR1P323</accession>
<evidence type="ECO:0000313" key="2">
    <source>
        <dbReference type="EMBL" id="KAK7725259.1"/>
    </source>
</evidence>
<protein>
    <submittedName>
        <fullName evidence="2">Uncharacterized protein</fullName>
    </submittedName>
</protein>
<feature type="compositionally biased region" description="Basic and acidic residues" evidence="1">
    <location>
        <begin position="487"/>
        <end position="497"/>
    </location>
</feature>
<dbReference type="EMBL" id="JAKNSF020000051">
    <property type="protein sequence ID" value="KAK7725259.1"/>
    <property type="molecule type" value="Genomic_DNA"/>
</dbReference>
<reference evidence="2 3" key="1">
    <citation type="submission" date="2024-02" db="EMBL/GenBank/DDBJ databases">
        <title>De novo assembly and annotation of 12 fungi associated with fruit tree decline syndrome in Ontario, Canada.</title>
        <authorList>
            <person name="Sulman M."/>
            <person name="Ellouze W."/>
            <person name="Ilyukhin E."/>
        </authorList>
    </citation>
    <scope>NUCLEOTIDE SEQUENCE [LARGE SCALE GENOMIC DNA]</scope>
    <source>
        <strain evidence="2 3">M169</strain>
    </source>
</reference>
<keyword evidence="3" id="KW-1185">Reference proteome</keyword>
<dbReference type="Proteomes" id="UP001430848">
    <property type="component" value="Unassembled WGS sequence"/>
</dbReference>
<comment type="caution">
    <text evidence="2">The sequence shown here is derived from an EMBL/GenBank/DDBJ whole genome shotgun (WGS) entry which is preliminary data.</text>
</comment>
<evidence type="ECO:0000256" key="1">
    <source>
        <dbReference type="SAM" id="MobiDB-lite"/>
    </source>
</evidence>
<feature type="region of interest" description="Disordered" evidence="1">
    <location>
        <begin position="487"/>
        <end position="509"/>
    </location>
</feature>
<evidence type="ECO:0000313" key="3">
    <source>
        <dbReference type="Proteomes" id="UP001430848"/>
    </source>
</evidence>
<sequence length="509" mass="58565">MTIRGEAVLENLWTRRERISLVRGIRHHLDFANQESVKRLCVGFGQDAVFTRARNARLIMSNTIPDMENDHVQPYCIWYPDLATEDTSRSLAARYPRMRYQVGRACAVAGYLDLYEELGLLPDVSICEEAREGQREGSRAIYNHILSQPVRYAIMNDYERSVNEAEPKPGSHLNGDTATRSCLSVTQDVASFGIGRWVDHYFDLTEDANVGEEFSEEYFVPKFPVKHAQLLYLPLPPDLPTTNKDVLILMAAYEGNVDRYARLKRPVVVEDELKCVLRGIYHHTTFAKWWAQGGDDTRWLQSDACNAILTAVDARFIMNNELSRIRPRPSGTRPYLNPFLIWWPLIPHEATLRELVRRRPDMKLQVALACIAGDYHVTYKSLDVEPHHYLWKQAQVYRANPFYIQDLETRAAETGIDLRDGVDGPPPIGLSGFLAALEPIKEPTTLQMYPGVQVEEWLYDDGLYPEHHNVNANMLETYICASDESRRRAERDEEHPPPDGYWRNTLQWS</sequence>
<name>A0ABR1P323_DIAER</name>
<proteinExistence type="predicted"/>